<organism evidence="3 4">
    <name type="scientific">Coniochaeta hoffmannii</name>
    <dbReference type="NCBI Taxonomy" id="91930"/>
    <lineage>
        <taxon>Eukaryota</taxon>
        <taxon>Fungi</taxon>
        <taxon>Dikarya</taxon>
        <taxon>Ascomycota</taxon>
        <taxon>Pezizomycotina</taxon>
        <taxon>Sordariomycetes</taxon>
        <taxon>Sordariomycetidae</taxon>
        <taxon>Coniochaetales</taxon>
        <taxon>Coniochaetaceae</taxon>
        <taxon>Coniochaeta</taxon>
    </lineage>
</organism>
<dbReference type="AlphaFoldDB" id="A0AA38S1K5"/>
<feature type="compositionally biased region" description="Pro residues" evidence="1">
    <location>
        <begin position="155"/>
        <end position="168"/>
    </location>
</feature>
<dbReference type="Proteomes" id="UP001174691">
    <property type="component" value="Unassembled WGS sequence"/>
</dbReference>
<keyword evidence="2" id="KW-0812">Transmembrane</keyword>
<evidence type="ECO:0000256" key="1">
    <source>
        <dbReference type="SAM" id="MobiDB-lite"/>
    </source>
</evidence>
<feature type="compositionally biased region" description="Basic and acidic residues" evidence="1">
    <location>
        <begin position="17"/>
        <end position="26"/>
    </location>
</feature>
<gene>
    <name evidence="3" type="ORF">NKR19_g4532</name>
</gene>
<protein>
    <submittedName>
        <fullName evidence="3">Uncharacterized protein</fullName>
    </submittedName>
</protein>
<keyword evidence="2" id="KW-1133">Transmembrane helix</keyword>
<evidence type="ECO:0000313" key="3">
    <source>
        <dbReference type="EMBL" id="KAJ9152263.1"/>
    </source>
</evidence>
<feature type="region of interest" description="Disordered" evidence="1">
    <location>
        <begin position="107"/>
        <end position="189"/>
    </location>
</feature>
<dbReference type="EMBL" id="JANBVN010000057">
    <property type="protein sequence ID" value="KAJ9152263.1"/>
    <property type="molecule type" value="Genomic_DNA"/>
</dbReference>
<sequence>MDPMASPLATANMAEASARETDRADSIQRSANGVSSLVSTSPPPPKTIEMELLNRVYVLPSNYCALPYDCGPSLSCIHIGKVRRCCLGLWRTTRPPTLCSTASTNSGFGTTFNMRDNPAETPASPTSTSTSTSTRTATATVIATASSSGPSLTPNLPPPPPPPPPTLPTLPVAAPNTAFPSPPPADTKSNPADAIAGGVVGGLAVIALLILGVLYILFYRRRPSTQQLPSVTGTGSSFVQQSPPHNQNMTEYREGVAGVHNHDSYLSEMPGSAMVPNKTAAWRSPSLHGEGGGGNTAEGQGGIMSGYEGVQQCGTVGDGGGGGPVPVEGHLTPGYDGVQHVHKVPAFEGTRQGHGDGGGERMDIV</sequence>
<keyword evidence="2" id="KW-0472">Membrane</keyword>
<feature type="region of interest" description="Disordered" evidence="1">
    <location>
        <begin position="226"/>
        <end position="249"/>
    </location>
</feature>
<accession>A0AA38S1K5</accession>
<feature type="region of interest" description="Disordered" evidence="1">
    <location>
        <begin position="1"/>
        <end position="45"/>
    </location>
</feature>
<feature type="region of interest" description="Disordered" evidence="1">
    <location>
        <begin position="309"/>
        <end position="332"/>
    </location>
</feature>
<feature type="transmembrane region" description="Helical" evidence="2">
    <location>
        <begin position="194"/>
        <end position="218"/>
    </location>
</feature>
<name>A0AA38S1K5_9PEZI</name>
<feature type="compositionally biased region" description="Low complexity" evidence="1">
    <location>
        <begin position="119"/>
        <end position="154"/>
    </location>
</feature>
<keyword evidence="4" id="KW-1185">Reference proteome</keyword>
<evidence type="ECO:0000256" key="2">
    <source>
        <dbReference type="SAM" id="Phobius"/>
    </source>
</evidence>
<evidence type="ECO:0000313" key="4">
    <source>
        <dbReference type="Proteomes" id="UP001174691"/>
    </source>
</evidence>
<dbReference type="CDD" id="cd12087">
    <property type="entry name" value="TM_EGFR-like"/>
    <property type="match status" value="1"/>
</dbReference>
<reference evidence="3" key="1">
    <citation type="submission" date="2022-07" db="EMBL/GenBank/DDBJ databases">
        <title>Fungi with potential for degradation of polypropylene.</title>
        <authorList>
            <person name="Gostincar C."/>
        </authorList>
    </citation>
    <scope>NUCLEOTIDE SEQUENCE</scope>
    <source>
        <strain evidence="3">EXF-13287</strain>
    </source>
</reference>
<proteinExistence type="predicted"/>
<comment type="caution">
    <text evidence="3">The sequence shown here is derived from an EMBL/GenBank/DDBJ whole genome shotgun (WGS) entry which is preliminary data.</text>
</comment>